<reference evidence="11" key="3">
    <citation type="submission" date="2015-04" db="UniProtKB">
        <authorList>
            <consortium name="EnsemblPlants"/>
        </authorList>
    </citation>
    <scope>IDENTIFICATION</scope>
</reference>
<reference evidence="11 12" key="1">
    <citation type="submission" date="2012-08" db="EMBL/GenBank/DDBJ databases">
        <title>Oryza genome evolution.</title>
        <authorList>
            <person name="Wing R.A."/>
        </authorList>
    </citation>
    <scope>NUCLEOTIDE SEQUENCE</scope>
</reference>
<dbReference type="PANTHER" id="PTHR23155:SF1182">
    <property type="entry name" value="OS07G0186500 PROTEIN"/>
    <property type="match status" value="1"/>
</dbReference>
<dbReference type="CDD" id="cd14798">
    <property type="entry name" value="RX-CC_like"/>
    <property type="match status" value="1"/>
</dbReference>
<feature type="domain" description="Disease resistance N-terminal" evidence="8">
    <location>
        <begin position="17"/>
        <end position="114"/>
    </location>
</feature>
<dbReference type="Gene3D" id="3.40.50.300">
    <property type="entry name" value="P-loop containing nucleotide triphosphate hydrolases"/>
    <property type="match status" value="1"/>
</dbReference>
<evidence type="ECO:0000256" key="3">
    <source>
        <dbReference type="ARBA" id="ARBA00022737"/>
    </source>
</evidence>
<dbReference type="PANTHER" id="PTHR23155">
    <property type="entry name" value="DISEASE RESISTANCE PROTEIN RP"/>
    <property type="match status" value="1"/>
</dbReference>
<dbReference type="AlphaFoldDB" id="A0A0D9WWC3"/>
<keyword evidence="4" id="KW-0547">Nucleotide-binding</keyword>
<name>A0A0D9WWC3_9ORYZ</name>
<organism evidence="11 12">
    <name type="scientific">Leersia perrieri</name>
    <dbReference type="NCBI Taxonomy" id="77586"/>
    <lineage>
        <taxon>Eukaryota</taxon>
        <taxon>Viridiplantae</taxon>
        <taxon>Streptophyta</taxon>
        <taxon>Embryophyta</taxon>
        <taxon>Tracheophyta</taxon>
        <taxon>Spermatophyta</taxon>
        <taxon>Magnoliopsida</taxon>
        <taxon>Liliopsida</taxon>
        <taxon>Poales</taxon>
        <taxon>Poaceae</taxon>
        <taxon>BOP clade</taxon>
        <taxon>Oryzoideae</taxon>
        <taxon>Oryzeae</taxon>
        <taxon>Oryzinae</taxon>
        <taxon>Leersia</taxon>
    </lineage>
</organism>
<dbReference type="Pfam" id="PF23559">
    <property type="entry name" value="WHD_DRP"/>
    <property type="match status" value="1"/>
</dbReference>
<dbReference type="InterPro" id="IPR041118">
    <property type="entry name" value="Rx_N"/>
</dbReference>
<dbReference type="InterPro" id="IPR002182">
    <property type="entry name" value="NB-ARC"/>
</dbReference>
<evidence type="ECO:0000259" key="9">
    <source>
        <dbReference type="Pfam" id="PF23559"/>
    </source>
</evidence>
<dbReference type="Pfam" id="PF23598">
    <property type="entry name" value="LRR_14"/>
    <property type="match status" value="1"/>
</dbReference>
<evidence type="ECO:0000259" key="8">
    <source>
        <dbReference type="Pfam" id="PF18052"/>
    </source>
</evidence>
<keyword evidence="5" id="KW-0611">Plant defense</keyword>
<evidence type="ECO:0000313" key="11">
    <source>
        <dbReference type="EnsemblPlants" id="LPERR07G04950.1"/>
    </source>
</evidence>
<dbReference type="InterPro" id="IPR027417">
    <property type="entry name" value="P-loop_NTPase"/>
</dbReference>
<evidence type="ECO:0000256" key="2">
    <source>
        <dbReference type="ARBA" id="ARBA00022614"/>
    </source>
</evidence>
<feature type="domain" description="Disease resistance protein winged helix" evidence="9">
    <location>
        <begin position="435"/>
        <end position="506"/>
    </location>
</feature>
<evidence type="ECO:0000259" key="7">
    <source>
        <dbReference type="Pfam" id="PF00931"/>
    </source>
</evidence>
<feature type="domain" description="NB-ARC" evidence="7">
    <location>
        <begin position="200"/>
        <end position="346"/>
    </location>
</feature>
<dbReference type="InterPro" id="IPR044974">
    <property type="entry name" value="Disease_R_plants"/>
</dbReference>
<dbReference type="Gramene" id="LPERR07G04950.1">
    <property type="protein sequence ID" value="LPERR07G04950.1"/>
    <property type="gene ID" value="LPERR07G04950"/>
</dbReference>
<accession>A0A0D9WWC3</accession>
<dbReference type="eggNOG" id="KOG4658">
    <property type="taxonomic scope" value="Eukaryota"/>
</dbReference>
<dbReference type="InterPro" id="IPR055414">
    <property type="entry name" value="LRR_R13L4/SHOC2-like"/>
</dbReference>
<evidence type="ECO:0000259" key="10">
    <source>
        <dbReference type="Pfam" id="PF23598"/>
    </source>
</evidence>
<dbReference type="SUPFAM" id="SSF52540">
    <property type="entry name" value="P-loop containing nucleoside triphosphate hydrolases"/>
    <property type="match status" value="1"/>
</dbReference>
<dbReference type="FunFam" id="1.10.10.10:FF:000322">
    <property type="entry name" value="Probable disease resistance protein At1g63360"/>
    <property type="match status" value="1"/>
</dbReference>
<evidence type="ECO:0000256" key="4">
    <source>
        <dbReference type="ARBA" id="ARBA00022741"/>
    </source>
</evidence>
<dbReference type="Gene3D" id="1.20.5.4130">
    <property type="match status" value="1"/>
</dbReference>
<dbReference type="GO" id="GO:0043531">
    <property type="term" value="F:ADP binding"/>
    <property type="evidence" value="ECO:0007669"/>
    <property type="project" value="InterPro"/>
</dbReference>
<evidence type="ECO:0008006" key="13">
    <source>
        <dbReference type="Google" id="ProtNLM"/>
    </source>
</evidence>
<dbReference type="SUPFAM" id="SSF52058">
    <property type="entry name" value="L domain-like"/>
    <property type="match status" value="1"/>
</dbReference>
<dbReference type="Pfam" id="PF18052">
    <property type="entry name" value="Rx_N"/>
    <property type="match status" value="1"/>
</dbReference>
<dbReference type="InterPro" id="IPR032675">
    <property type="entry name" value="LRR_dom_sf"/>
</dbReference>
<comment type="similarity">
    <text evidence="1">Belongs to the disease resistance NB-LRR family.</text>
</comment>
<keyword evidence="3" id="KW-0677">Repeat</keyword>
<dbReference type="InterPro" id="IPR036388">
    <property type="entry name" value="WH-like_DNA-bd_sf"/>
</dbReference>
<evidence type="ECO:0000256" key="6">
    <source>
        <dbReference type="ARBA" id="ARBA00023054"/>
    </source>
</evidence>
<dbReference type="EnsemblPlants" id="LPERR07G04950.1">
    <property type="protein sequence ID" value="LPERR07G04950.1"/>
    <property type="gene ID" value="LPERR07G04950"/>
</dbReference>
<dbReference type="GO" id="GO:0042742">
    <property type="term" value="P:defense response to bacterium"/>
    <property type="evidence" value="ECO:0007669"/>
    <property type="project" value="UniProtKB-ARBA"/>
</dbReference>
<dbReference type="PRINTS" id="PR00364">
    <property type="entry name" value="DISEASERSIST"/>
</dbReference>
<dbReference type="InterPro" id="IPR058922">
    <property type="entry name" value="WHD_DRP"/>
</dbReference>
<feature type="domain" description="Disease resistance R13L4/SHOC-2-like LRR" evidence="10">
    <location>
        <begin position="552"/>
        <end position="870"/>
    </location>
</feature>
<dbReference type="InterPro" id="IPR042197">
    <property type="entry name" value="Apaf_helical"/>
</dbReference>
<dbReference type="GO" id="GO:0002758">
    <property type="term" value="P:innate immune response-activating signaling pathway"/>
    <property type="evidence" value="ECO:0007669"/>
    <property type="project" value="UniProtKB-ARBA"/>
</dbReference>
<evidence type="ECO:0000256" key="5">
    <source>
        <dbReference type="ARBA" id="ARBA00022821"/>
    </source>
</evidence>
<keyword evidence="12" id="KW-1185">Reference proteome</keyword>
<proteinExistence type="inferred from homology"/>
<sequence>MTPATARPVAATAAAAAVLQKISSALVEEGSKILAPKFKRQAPDLLEVTNKMRLLQSDFSMMQAFITQVAVDRSNDTVLEAWMEQLRIAAHEAEDIVDEYIYLIGQMEVKDSLLKKAFNQATEVKKWRKLSVQAKLVEDRLQKIAEAKNRFDISFASNRQNDATSYPSRHHHLSEYSYLNDDDDFVGNAEEYNLHMWNGRVGKTTLASTIYKKEEIKRMFVCRAWITVSQNHSSKDLLKKILLQLMTKTENTMNGVDTMDRVNLVEQLRRYLEVRRYLIVLDDVWSRDAWPLLDNAFVKNSNGSRVIITTRIETVASLADANHEMKLTLLPKQEAWTLFCQKAFSRLDDRCCPLNLKTVAERIVEKCQGLPLALVAIGSLLSYKEMEEHEWELFYSQLRWQLSNNPELSWVASVLNLSYNDLPSYLKNCFLYCGLFPEDYQIERKRLIRLWIAEGFVQDRGPETTLADVAACYLKELANRSLLQVVERNEYGRPRRFRMHDLVREISLTISKKEKFATIWDCPNSNGVTDGSRRVSLQKDGSLVHAAKCSSQLRSMFLFSEEISLSWFTDGYPSFRLLRVLCLRHCNIQKVPDAISQLFNLHYLDLGYTKLKEIPRSIGKLSNLQTLYLNGSVLELPSETTMLTKLHHLLIDVGRFGKSASSKVSRLEHLQTLRSVEANSYIVKNLGCLTKIRSLGIMKVLESYNTDLWASISKMTALNSLSVIAADHDRYALDLAELKPLAHLEKFMISGRLHKGAIPPIFGSFPKLRSLRLCFSGLHEDPLASFAAMFQNLGHLNLYRCYDGTKLTFRAGWFPKLKHLYLSSMNELKEVEVEDGTMTSLQRLELWGLKTLTSVPQGFVYLRSLQQLCIGPSMSEEFCRRLEGTDRQEQESNEHILGAFFLCFSSSFFSFFFSVAETRAGCALVATATLGGIGTTPAAGVGRSIERGDVESGSEKGVQNW</sequence>
<dbReference type="Gene3D" id="3.80.10.10">
    <property type="entry name" value="Ribonuclease Inhibitor"/>
    <property type="match status" value="1"/>
</dbReference>
<keyword evidence="2" id="KW-0433">Leucine-rich repeat</keyword>
<keyword evidence="6" id="KW-0175">Coiled coil</keyword>
<reference evidence="12" key="2">
    <citation type="submission" date="2013-12" db="EMBL/GenBank/DDBJ databases">
        <authorList>
            <person name="Yu Y."/>
            <person name="Lee S."/>
            <person name="de Baynast K."/>
            <person name="Wissotski M."/>
            <person name="Liu L."/>
            <person name="Talag J."/>
            <person name="Goicoechea J."/>
            <person name="Angelova A."/>
            <person name="Jetty R."/>
            <person name="Kudrna D."/>
            <person name="Golser W."/>
            <person name="Rivera L."/>
            <person name="Zhang J."/>
            <person name="Wing R."/>
        </authorList>
    </citation>
    <scope>NUCLEOTIDE SEQUENCE</scope>
</reference>
<evidence type="ECO:0000256" key="1">
    <source>
        <dbReference type="ARBA" id="ARBA00008894"/>
    </source>
</evidence>
<dbReference type="GO" id="GO:0009626">
    <property type="term" value="P:plant-type hypersensitive response"/>
    <property type="evidence" value="ECO:0007669"/>
    <property type="project" value="UniProtKB-ARBA"/>
</dbReference>
<dbReference type="Gene3D" id="1.10.8.430">
    <property type="entry name" value="Helical domain of apoptotic protease-activating factors"/>
    <property type="match status" value="1"/>
</dbReference>
<dbReference type="Gene3D" id="1.10.10.10">
    <property type="entry name" value="Winged helix-like DNA-binding domain superfamily/Winged helix DNA-binding domain"/>
    <property type="match status" value="1"/>
</dbReference>
<dbReference type="Proteomes" id="UP000032180">
    <property type="component" value="Chromosome 7"/>
</dbReference>
<dbReference type="InterPro" id="IPR038005">
    <property type="entry name" value="RX-like_CC"/>
</dbReference>
<evidence type="ECO:0000313" key="12">
    <source>
        <dbReference type="Proteomes" id="UP000032180"/>
    </source>
</evidence>
<protein>
    <recommendedName>
        <fullName evidence="13">Rx N-terminal domain-containing protein</fullName>
    </recommendedName>
</protein>
<dbReference type="STRING" id="77586.A0A0D9WWC3"/>
<dbReference type="Pfam" id="PF00931">
    <property type="entry name" value="NB-ARC"/>
    <property type="match status" value="1"/>
</dbReference>